<dbReference type="GO" id="GO:0005978">
    <property type="term" value="P:glycogen biosynthetic process"/>
    <property type="evidence" value="ECO:0007669"/>
    <property type="project" value="UniProtKB-UniRule"/>
</dbReference>
<dbReference type="GO" id="GO:0004373">
    <property type="term" value="F:alpha-1,4-glucan glucosyltransferase (UDP-glucose donor) activity"/>
    <property type="evidence" value="ECO:0007669"/>
    <property type="project" value="InterPro"/>
</dbReference>
<accession>A0A147I384</accession>
<dbReference type="GO" id="GO:0009011">
    <property type="term" value="F:alpha-1,4-glucan glucosyltransferase (ADP-glucose donor) activity"/>
    <property type="evidence" value="ECO:0007669"/>
    <property type="project" value="UniProtKB-UniRule"/>
</dbReference>
<comment type="function">
    <text evidence="2 8">Synthesizes alpha-1,4-glucan chains using ADP-glucose.</text>
</comment>
<proteinExistence type="inferred from homology"/>
<feature type="domain" description="Starch synthase catalytic" evidence="10">
    <location>
        <begin position="5"/>
        <end position="239"/>
    </location>
</feature>
<evidence type="ECO:0000259" key="9">
    <source>
        <dbReference type="Pfam" id="PF00534"/>
    </source>
</evidence>
<keyword evidence="6 8" id="KW-0808">Transferase</keyword>
<feature type="binding site" evidence="8">
    <location>
        <position position="17"/>
    </location>
    <ligand>
        <name>ADP-alpha-D-glucose</name>
        <dbReference type="ChEBI" id="CHEBI:57498"/>
    </ligand>
</feature>
<comment type="catalytic activity">
    <reaction evidence="1 8">
        <text>[(1-&gt;4)-alpha-D-glucosyl](n) + ADP-alpha-D-glucose = [(1-&gt;4)-alpha-D-glucosyl](n+1) + ADP + H(+)</text>
        <dbReference type="Rhea" id="RHEA:18189"/>
        <dbReference type="Rhea" id="RHEA-COMP:9584"/>
        <dbReference type="Rhea" id="RHEA-COMP:9587"/>
        <dbReference type="ChEBI" id="CHEBI:15378"/>
        <dbReference type="ChEBI" id="CHEBI:15444"/>
        <dbReference type="ChEBI" id="CHEBI:57498"/>
        <dbReference type="ChEBI" id="CHEBI:456216"/>
        <dbReference type="EC" id="2.4.1.21"/>
    </reaction>
</comment>
<evidence type="ECO:0000256" key="4">
    <source>
        <dbReference type="ARBA" id="ARBA00010281"/>
    </source>
</evidence>
<dbReference type="PATRIC" id="fig|869719.3.peg.1436"/>
<comment type="pathway">
    <text evidence="3 8">Glycan biosynthesis; glycogen biosynthesis.</text>
</comment>
<dbReference type="HAMAP" id="MF_00484">
    <property type="entry name" value="Glycogen_synth"/>
    <property type="match status" value="1"/>
</dbReference>
<comment type="caution">
    <text evidence="11">The sequence shown here is derived from an EMBL/GenBank/DDBJ whole genome shotgun (WGS) entry which is preliminary data.</text>
</comment>
<dbReference type="NCBIfam" id="TIGR02095">
    <property type="entry name" value="glgA"/>
    <property type="match status" value="1"/>
</dbReference>
<dbReference type="CDD" id="cd03791">
    <property type="entry name" value="GT5_Glycogen_synthase_DULL1-like"/>
    <property type="match status" value="1"/>
</dbReference>
<dbReference type="InterPro" id="IPR013534">
    <property type="entry name" value="Starch_synth_cat_dom"/>
</dbReference>
<evidence type="ECO:0000256" key="8">
    <source>
        <dbReference type="HAMAP-Rule" id="MF_00484"/>
    </source>
</evidence>
<keyword evidence="12" id="KW-1185">Reference proteome</keyword>
<dbReference type="PANTHER" id="PTHR45825">
    <property type="entry name" value="GRANULE-BOUND STARCH SYNTHASE 1, CHLOROPLASTIC/AMYLOPLASTIC"/>
    <property type="match status" value="1"/>
</dbReference>
<dbReference type="SUPFAM" id="SSF53756">
    <property type="entry name" value="UDP-Glycosyltransferase/glycogen phosphorylase"/>
    <property type="match status" value="1"/>
</dbReference>
<dbReference type="Pfam" id="PF00534">
    <property type="entry name" value="Glycos_transf_1"/>
    <property type="match status" value="1"/>
</dbReference>
<evidence type="ECO:0000256" key="6">
    <source>
        <dbReference type="ARBA" id="ARBA00022679"/>
    </source>
</evidence>
<evidence type="ECO:0000256" key="1">
    <source>
        <dbReference type="ARBA" id="ARBA00001478"/>
    </source>
</evidence>
<evidence type="ECO:0000256" key="7">
    <source>
        <dbReference type="ARBA" id="ARBA00023056"/>
    </source>
</evidence>
<protein>
    <recommendedName>
        <fullName evidence="8">Glycogen synthase</fullName>
        <ecNumber evidence="8">2.4.1.21</ecNumber>
    </recommendedName>
    <alternativeName>
        <fullName evidence="8">Starch [bacterial glycogen] synthase</fullName>
    </alternativeName>
</protein>
<feature type="domain" description="Glycosyl transferase family 1" evidence="9">
    <location>
        <begin position="290"/>
        <end position="445"/>
    </location>
</feature>
<dbReference type="InterPro" id="IPR001296">
    <property type="entry name" value="Glyco_trans_1"/>
</dbReference>
<dbReference type="EMBL" id="LDTB01000026">
    <property type="protein sequence ID" value="KTT72426.1"/>
    <property type="molecule type" value="Genomic_DNA"/>
</dbReference>
<evidence type="ECO:0000256" key="3">
    <source>
        <dbReference type="ARBA" id="ARBA00004964"/>
    </source>
</evidence>
<dbReference type="EC" id="2.4.1.21" evidence="8"/>
<dbReference type="OrthoDB" id="9808590at2"/>
<evidence type="ECO:0000313" key="12">
    <source>
        <dbReference type="Proteomes" id="UP000074310"/>
    </source>
</evidence>
<evidence type="ECO:0000259" key="10">
    <source>
        <dbReference type="Pfam" id="PF08323"/>
    </source>
</evidence>
<dbReference type="Pfam" id="PF08323">
    <property type="entry name" value="Glyco_transf_5"/>
    <property type="match status" value="1"/>
</dbReference>
<dbReference type="InterPro" id="IPR011835">
    <property type="entry name" value="GS/SS"/>
</dbReference>
<dbReference type="Proteomes" id="UP000074310">
    <property type="component" value="Unassembled WGS sequence"/>
</dbReference>
<dbReference type="UniPathway" id="UPA00164"/>
<dbReference type="Gene3D" id="3.40.50.2000">
    <property type="entry name" value="Glycogen Phosphorylase B"/>
    <property type="match status" value="2"/>
</dbReference>
<dbReference type="RefSeq" id="WP_058755587.1">
    <property type="nucleotide sequence ID" value="NZ_LDTB01000026.1"/>
</dbReference>
<reference evidence="11 12" key="1">
    <citation type="journal article" date="2016" name="Front. Microbiol.">
        <title>Genomic Resource of Rice Seed Associated Bacteria.</title>
        <authorList>
            <person name="Midha S."/>
            <person name="Bansal K."/>
            <person name="Sharma S."/>
            <person name="Kumar N."/>
            <person name="Patil P.P."/>
            <person name="Chaudhry V."/>
            <person name="Patil P.B."/>
        </authorList>
    </citation>
    <scope>NUCLEOTIDE SEQUENCE [LARGE SCALE GENOMIC DNA]</scope>
    <source>
        <strain evidence="11 12">NS334</strain>
    </source>
</reference>
<name>A0A147I384_9SPHN</name>
<keyword evidence="5 8" id="KW-0328">Glycosyltransferase</keyword>
<evidence type="ECO:0000256" key="2">
    <source>
        <dbReference type="ARBA" id="ARBA00002764"/>
    </source>
</evidence>
<dbReference type="AlphaFoldDB" id="A0A147I384"/>
<evidence type="ECO:0000256" key="5">
    <source>
        <dbReference type="ARBA" id="ARBA00022676"/>
    </source>
</evidence>
<gene>
    <name evidence="8" type="primary">glgA</name>
    <name evidence="11" type="ORF">NS334_08730</name>
</gene>
<sequence>MTISVLSVASEAYPLVKTGGLGDVVGALPAALAAHDVNVTTLLPGYPKVMAAVEGAAALHDWPDLIGAPARLLSGTLGGHKLLVLDAPGYFAREGGPYGDGAGRDWDDNWRRFAAFGRAAADIASGAVRGFRFDLLHAHDWQSGMAPAYLRFAPAAARRVRSVMTIHNIAFQGRYDPGIFASLALPDRAFAVDGVEYYGGIGFLKAGLEAADAITTVSPTYAGEILRPDFGMGLEGLIRARAGRVHGIVNGIDPAVWNPATDPALAETYDRTSLPGRAANKRALEAAFALEPDDGPLFCVVSRLTWQKGMDVLADTVDALVAGGGRLALLGSGDAWLEHAFRQAAERHPGRVGVRIGYDEALSHLMQGGADAILIPSRFEPCGLTQLYGLAYGCVPVVARTGGLADTVIHANAAALDARVATGIQFDAVTHESLAYAIALAIQLFAEPDRWASLQRAGMAADFSWDTSGRRYAQLYRELLSA</sequence>
<organism evidence="11 12">
    <name type="scientific">Sphingomonas endophytica</name>
    <dbReference type="NCBI Taxonomy" id="869719"/>
    <lineage>
        <taxon>Bacteria</taxon>
        <taxon>Pseudomonadati</taxon>
        <taxon>Pseudomonadota</taxon>
        <taxon>Alphaproteobacteria</taxon>
        <taxon>Sphingomonadales</taxon>
        <taxon>Sphingomonadaceae</taxon>
        <taxon>Sphingomonas</taxon>
    </lineage>
</organism>
<dbReference type="GO" id="GO:0005829">
    <property type="term" value="C:cytosol"/>
    <property type="evidence" value="ECO:0007669"/>
    <property type="project" value="TreeGrafter"/>
</dbReference>
<comment type="similarity">
    <text evidence="4 8">Belongs to the glycosyltransferase 1 family. Bacterial/plant glycogen synthase subfamily.</text>
</comment>
<dbReference type="PANTHER" id="PTHR45825:SF11">
    <property type="entry name" value="ALPHA AMYLASE DOMAIN-CONTAINING PROTEIN"/>
    <property type="match status" value="1"/>
</dbReference>
<evidence type="ECO:0000313" key="11">
    <source>
        <dbReference type="EMBL" id="KTT72426.1"/>
    </source>
</evidence>
<keyword evidence="7 8" id="KW-0320">Glycogen biosynthesis</keyword>
<dbReference type="NCBIfam" id="NF001899">
    <property type="entry name" value="PRK00654.1-2"/>
    <property type="match status" value="1"/>
</dbReference>